<protein>
    <submittedName>
        <fullName evidence="1">Uncharacterized protein</fullName>
    </submittedName>
</protein>
<evidence type="ECO:0000313" key="1">
    <source>
        <dbReference type="EMBL" id="CAB5507964.1"/>
    </source>
</evidence>
<comment type="caution">
    <text evidence="1">The sequence shown here is derived from an EMBL/GenBank/DDBJ whole genome shotgun (WGS) entry which is preliminary data.</text>
</comment>
<dbReference type="EMBL" id="CAHJWF010000501">
    <property type="protein sequence ID" value="CAB5507964.1"/>
    <property type="molecule type" value="Genomic_DNA"/>
</dbReference>
<dbReference type="Proteomes" id="UP000626656">
    <property type="component" value="Unassembled WGS sequence"/>
</dbReference>
<keyword evidence="2" id="KW-1185">Reference proteome</keyword>
<proteinExistence type="predicted"/>
<sequence length="50" mass="5808">MLKLEQRGETGHLFMQRSHLSGFTKRFRNIIANNKNNNGESTLMVEPTIF</sequence>
<gene>
    <name evidence="1" type="ORF">AZO1586I_2239</name>
</gene>
<organism evidence="1 2">
    <name type="scientific">Bathymodiolus thermophilus thioautotrophic gill symbiont</name>
    <dbReference type="NCBI Taxonomy" id="2360"/>
    <lineage>
        <taxon>Bacteria</taxon>
        <taxon>Pseudomonadati</taxon>
        <taxon>Pseudomonadota</taxon>
        <taxon>Gammaproteobacteria</taxon>
        <taxon>sulfur-oxidizing symbionts</taxon>
    </lineage>
</organism>
<reference evidence="1 2" key="1">
    <citation type="submission" date="2020-05" db="EMBL/GenBank/DDBJ databases">
        <authorList>
            <person name="Petersen J."/>
            <person name="Sayavedra L."/>
        </authorList>
    </citation>
    <scope>NUCLEOTIDE SEQUENCE [LARGE SCALE GENOMIC DNA]</scope>
    <source>
        <strain evidence="1">B azoricus SOX ET2 1586I</strain>
    </source>
</reference>
<evidence type="ECO:0000313" key="2">
    <source>
        <dbReference type="Proteomes" id="UP000626656"/>
    </source>
</evidence>
<accession>A0ABM8MB22</accession>
<name>A0ABM8MB22_9GAMM</name>